<comment type="caution">
    <text evidence="9">The sequence shown here is derived from an EMBL/GenBank/DDBJ whole genome shotgun (WGS) entry which is preliminary data.</text>
</comment>
<comment type="subcellular location">
    <subcellularLocation>
        <location evidence="1">Endomembrane system</location>
        <topology evidence="1">Multi-pass membrane protein</topology>
    </subcellularLocation>
</comment>
<name>A0A1F5ZX02_9BACT</name>
<evidence type="ECO:0000256" key="2">
    <source>
        <dbReference type="ARBA" id="ARBA00022448"/>
    </source>
</evidence>
<accession>A0A1F5ZX02</accession>
<dbReference type="GO" id="GO:0016020">
    <property type="term" value="C:membrane"/>
    <property type="evidence" value="ECO:0007669"/>
    <property type="project" value="InterPro"/>
</dbReference>
<evidence type="ECO:0008006" key="11">
    <source>
        <dbReference type="Google" id="ProtNLM"/>
    </source>
</evidence>
<evidence type="ECO:0000256" key="7">
    <source>
        <dbReference type="RuleBase" id="RU000477"/>
    </source>
</evidence>
<dbReference type="PANTHER" id="PTHR45665">
    <property type="entry name" value="AQUAPORIN-8"/>
    <property type="match status" value="1"/>
</dbReference>
<dbReference type="GO" id="GO:0012505">
    <property type="term" value="C:endomembrane system"/>
    <property type="evidence" value="ECO:0007669"/>
    <property type="project" value="UniProtKB-SubCell"/>
</dbReference>
<keyword evidence="2 7" id="KW-0813">Transport</keyword>
<proteinExistence type="inferred from homology"/>
<dbReference type="STRING" id="1798382.A3D77_03715"/>
<feature type="transmembrane region" description="Helical" evidence="8">
    <location>
        <begin position="99"/>
        <end position="121"/>
    </location>
</feature>
<gene>
    <name evidence="9" type="ORF">A3D77_03715</name>
</gene>
<reference evidence="9 10" key="1">
    <citation type="journal article" date="2016" name="Nat. Commun.">
        <title>Thousands of microbial genomes shed light on interconnected biogeochemical processes in an aquifer system.</title>
        <authorList>
            <person name="Anantharaman K."/>
            <person name="Brown C.T."/>
            <person name="Hug L.A."/>
            <person name="Sharon I."/>
            <person name="Castelle C.J."/>
            <person name="Probst A.J."/>
            <person name="Thomas B.C."/>
            <person name="Singh A."/>
            <person name="Wilkins M.J."/>
            <person name="Karaoz U."/>
            <person name="Brodie E.L."/>
            <person name="Williams K.H."/>
            <person name="Hubbard S.S."/>
            <person name="Banfield J.F."/>
        </authorList>
    </citation>
    <scope>NUCLEOTIDE SEQUENCE [LARGE SCALE GENOMIC DNA]</scope>
</reference>
<dbReference type="AlphaFoldDB" id="A0A1F5ZX02"/>
<keyword evidence="6 8" id="KW-0472">Membrane</keyword>
<feature type="transmembrane region" description="Helical" evidence="8">
    <location>
        <begin position="133"/>
        <end position="154"/>
    </location>
</feature>
<dbReference type="InterPro" id="IPR034294">
    <property type="entry name" value="Aquaporin_transptr"/>
</dbReference>
<dbReference type="Gene3D" id="1.20.1080.10">
    <property type="entry name" value="Glycerol uptake facilitator protein"/>
    <property type="match status" value="1"/>
</dbReference>
<evidence type="ECO:0000313" key="9">
    <source>
        <dbReference type="EMBL" id="OGG17006.1"/>
    </source>
</evidence>
<dbReference type="GO" id="GO:0019755">
    <property type="term" value="P:one-carbon compound transport"/>
    <property type="evidence" value="ECO:0007669"/>
    <property type="project" value="UniProtKB-ARBA"/>
</dbReference>
<dbReference type="Pfam" id="PF00230">
    <property type="entry name" value="MIP"/>
    <property type="match status" value="1"/>
</dbReference>
<feature type="transmembrane region" description="Helical" evidence="8">
    <location>
        <begin position="65"/>
        <end position="87"/>
    </location>
</feature>
<dbReference type="GO" id="GO:0015250">
    <property type="term" value="F:water channel activity"/>
    <property type="evidence" value="ECO:0007669"/>
    <property type="project" value="TreeGrafter"/>
</dbReference>
<dbReference type="GO" id="GO:0005737">
    <property type="term" value="C:cytoplasm"/>
    <property type="evidence" value="ECO:0007669"/>
    <property type="project" value="UniProtKB-ARBA"/>
</dbReference>
<keyword evidence="5 8" id="KW-1133">Transmembrane helix</keyword>
<keyword evidence="3 7" id="KW-0812">Transmembrane</keyword>
<organism evidence="9 10">
    <name type="scientific">Candidatus Gottesmanbacteria bacterium RIFCSPHIGHO2_02_FULL_39_11</name>
    <dbReference type="NCBI Taxonomy" id="1798382"/>
    <lineage>
        <taxon>Bacteria</taxon>
        <taxon>Candidatus Gottesmaniibacteriota</taxon>
    </lineage>
</organism>
<evidence type="ECO:0000256" key="8">
    <source>
        <dbReference type="SAM" id="Phobius"/>
    </source>
</evidence>
<comment type="similarity">
    <text evidence="7">Belongs to the MIP/aquaporin (TC 1.A.8) family.</text>
</comment>
<evidence type="ECO:0000256" key="5">
    <source>
        <dbReference type="ARBA" id="ARBA00022989"/>
    </source>
</evidence>
<evidence type="ECO:0000256" key="4">
    <source>
        <dbReference type="ARBA" id="ARBA00022737"/>
    </source>
</evidence>
<dbReference type="SUPFAM" id="SSF81338">
    <property type="entry name" value="Aquaporin-like"/>
    <property type="match status" value="1"/>
</dbReference>
<dbReference type="InterPro" id="IPR023271">
    <property type="entry name" value="Aquaporin-like"/>
</dbReference>
<dbReference type="PROSITE" id="PS00221">
    <property type="entry name" value="MIP"/>
    <property type="match status" value="1"/>
</dbReference>
<dbReference type="InterPro" id="IPR000425">
    <property type="entry name" value="MIP"/>
</dbReference>
<evidence type="ECO:0000256" key="3">
    <source>
        <dbReference type="ARBA" id="ARBA00022692"/>
    </source>
</evidence>
<dbReference type="Proteomes" id="UP000176923">
    <property type="component" value="Unassembled WGS sequence"/>
</dbReference>
<dbReference type="InterPro" id="IPR022357">
    <property type="entry name" value="MIP_CS"/>
</dbReference>
<dbReference type="PRINTS" id="PR00783">
    <property type="entry name" value="MINTRINSICP"/>
</dbReference>
<dbReference type="EMBL" id="MFJL01000004">
    <property type="protein sequence ID" value="OGG17006.1"/>
    <property type="molecule type" value="Genomic_DNA"/>
</dbReference>
<evidence type="ECO:0000256" key="1">
    <source>
        <dbReference type="ARBA" id="ARBA00004127"/>
    </source>
</evidence>
<sequence length="203" mass="21726">MNKYIIETIGTFFLVTTVAFTGNPLAIGVILTAMVYMGGYISRGHYNPAVTMAVYTRGKINHREAVKYIFFQILGATLACLTYFLVIGNTFLPKPGAGISILGTALIEIIFTFALSFVVLHVATSPKTKDNQYYGLAIGLTLMAGAFAGGNISGGVYNPAIAVGAILVDMRITSYWLLLILYVASPLIGGVLAGYAYSLTQKE</sequence>
<keyword evidence="4" id="KW-0677">Repeat</keyword>
<dbReference type="PANTHER" id="PTHR45665:SF9">
    <property type="entry name" value="AQUAPORIN-8"/>
    <property type="match status" value="1"/>
</dbReference>
<feature type="transmembrane region" description="Helical" evidence="8">
    <location>
        <begin position="12"/>
        <end position="36"/>
    </location>
</feature>
<feature type="transmembrane region" description="Helical" evidence="8">
    <location>
        <begin position="174"/>
        <end position="197"/>
    </location>
</feature>
<evidence type="ECO:0000313" key="10">
    <source>
        <dbReference type="Proteomes" id="UP000176923"/>
    </source>
</evidence>
<evidence type="ECO:0000256" key="6">
    <source>
        <dbReference type="ARBA" id="ARBA00023136"/>
    </source>
</evidence>
<protein>
    <recommendedName>
        <fullName evidence="11">Porin</fullName>
    </recommendedName>
</protein>